<name>M4R1R1_9CAUD</name>
<protein>
    <submittedName>
        <fullName evidence="1">Uncharacterized protein</fullName>
    </submittedName>
</protein>
<dbReference type="OrthoDB" id="18760at10239"/>
<proteinExistence type="predicted"/>
<dbReference type="InterPro" id="IPR057004">
    <property type="entry name" value="Gp90-like"/>
</dbReference>
<dbReference type="Proteomes" id="UP000201252">
    <property type="component" value="Segment"/>
</dbReference>
<evidence type="ECO:0000313" key="1">
    <source>
        <dbReference type="EMBL" id="AGH31682.1"/>
    </source>
</evidence>
<dbReference type="EMBL" id="HQ633071">
    <property type="protein sequence ID" value="AGH31682.1"/>
    <property type="molecule type" value="Genomic_DNA"/>
</dbReference>
<reference evidence="1 2" key="1">
    <citation type="submission" date="2010-10" db="EMBL/GenBank/DDBJ databases">
        <title>The Genome Sequence of Synechococcus phage S-SKS1.</title>
        <authorList>
            <consortium name="The Broad Institute Genome Sequencing Platform"/>
            <person name="Henn M.R."/>
            <person name="Clokie M."/>
            <person name="Levin J."/>
            <person name="Malboeuf C."/>
            <person name="Casali M."/>
            <person name="Russ C."/>
            <person name="Lennon N."/>
            <person name="Chapman S.B."/>
            <person name="Erlich R."/>
            <person name="Young S.K."/>
            <person name="Yandava C."/>
            <person name="Zeng Q."/>
            <person name="Alvarado L."/>
            <person name="Anderson S."/>
            <person name="Berlin A."/>
            <person name="Chen Z."/>
            <person name="Freedman E."/>
            <person name="Gellesch M."/>
            <person name="Goldberg J."/>
            <person name="Green L."/>
            <person name="Griggs A."/>
            <person name="Gujja S."/>
            <person name="Heilman E.R."/>
            <person name="Heiman D."/>
            <person name="Hollinger A."/>
            <person name="Howarth C."/>
            <person name="Larson L."/>
            <person name="Mehta T."/>
            <person name="Pearson M."/>
            <person name="Roberts A."/>
            <person name="Ryan E."/>
            <person name="Saif S."/>
            <person name="Shea T."/>
            <person name="Shenoy N."/>
            <person name="Sisk P."/>
            <person name="Stolte C."/>
            <person name="Sykes S."/>
            <person name="White J."/>
            <person name="Haas B."/>
            <person name="Nusbaum C."/>
            <person name="Birren B."/>
        </authorList>
    </citation>
    <scope>NUCLEOTIDE SEQUENCE [LARGE SCALE GENOMIC DNA]</scope>
</reference>
<keyword evidence="2" id="KW-1185">Reference proteome</keyword>
<dbReference type="GeneID" id="15011087"/>
<accession>M4R1R1</accession>
<organism evidence="1 2">
    <name type="scientific">Synechococcus phage S-SKS1</name>
    <dbReference type="NCBI Taxonomy" id="754042"/>
    <lineage>
        <taxon>Viruses</taxon>
        <taxon>Duplodnaviria</taxon>
        <taxon>Heunggongvirae</taxon>
        <taxon>Uroviricota</taxon>
        <taxon>Caudoviricetes</taxon>
        <taxon>Llyrvirus</taxon>
        <taxon>Llyrvirus SSKS1</taxon>
    </lineage>
</organism>
<sequence>MRKIETQMITAVQNDERWSSANTTVIPGWEGTSDVYLHGNKIATVGDTWIQIFDGGRQSKTTKSRLNALLSAFGMDGEYVFQKNFQWFVNYQGSPIPFFDGMRLA</sequence>
<dbReference type="KEGG" id="vg:15011087"/>
<evidence type="ECO:0000313" key="2">
    <source>
        <dbReference type="Proteomes" id="UP000201252"/>
    </source>
</evidence>
<gene>
    <name evidence="1" type="ORF">SWZG_00176</name>
</gene>
<dbReference type="RefSeq" id="YP_007674534.1">
    <property type="nucleotide sequence ID" value="NC_020851.1"/>
</dbReference>
<dbReference type="Pfam" id="PF23790">
    <property type="entry name" value="Kyano_Gp96"/>
    <property type="match status" value="1"/>
</dbReference>